<sequence>MASSPCSLLLFFLFCTIVLHVSEAQLSSTFYDTTCPNVSSIVRNQAGGPSWSVLLGRRDGTTANITAANNLPSPFENLTTLEQKFSDVGLNDTDLVALSVRGRGKLFTCCSSLMVEYVAEQTSCVYMQCND</sequence>
<evidence type="ECO:0000256" key="8">
    <source>
        <dbReference type="ARBA" id="ARBA00023002"/>
    </source>
</evidence>
<dbReference type="GO" id="GO:0042744">
    <property type="term" value="P:hydrogen peroxide catabolic process"/>
    <property type="evidence" value="ECO:0007669"/>
    <property type="project" value="UniProtKB-KW"/>
</dbReference>
<evidence type="ECO:0000256" key="9">
    <source>
        <dbReference type="ARBA" id="ARBA00023004"/>
    </source>
</evidence>
<feature type="binding site" evidence="12">
    <location>
        <position position="72"/>
    </location>
    <ligand>
        <name>substrate</name>
    </ligand>
</feature>
<dbReference type="PANTHER" id="PTHR31388">
    <property type="entry name" value="PEROXIDASE 72-RELATED"/>
    <property type="match status" value="1"/>
</dbReference>
<dbReference type="AlphaFoldDB" id="A0AAQ3KLN6"/>
<dbReference type="Pfam" id="PF00141">
    <property type="entry name" value="peroxidase"/>
    <property type="match status" value="1"/>
</dbReference>
<dbReference type="GO" id="GO:0140825">
    <property type="term" value="F:lactoperoxidase activity"/>
    <property type="evidence" value="ECO:0007669"/>
    <property type="project" value="UniProtKB-EC"/>
</dbReference>
<reference evidence="16 17" key="1">
    <citation type="submission" date="2023-10" db="EMBL/GenBank/DDBJ databases">
        <title>Chromosome-scale genome assembly provides insights into flower coloration mechanisms of Canna indica.</title>
        <authorList>
            <person name="Li C."/>
        </authorList>
    </citation>
    <scope>NUCLEOTIDE SEQUENCE [LARGE SCALE GENOMIC DNA]</scope>
    <source>
        <tissue evidence="16">Flower</tissue>
    </source>
</reference>
<dbReference type="InterPro" id="IPR002016">
    <property type="entry name" value="Haem_peroxidase"/>
</dbReference>
<feature type="chain" id="PRO_5043050023" evidence="14">
    <location>
        <begin position="25"/>
        <end position="131"/>
    </location>
</feature>
<evidence type="ECO:0000256" key="1">
    <source>
        <dbReference type="ARBA" id="ARBA00000189"/>
    </source>
</evidence>
<evidence type="ECO:0000256" key="3">
    <source>
        <dbReference type="ARBA" id="ARBA00001970"/>
    </source>
</evidence>
<evidence type="ECO:0000256" key="10">
    <source>
        <dbReference type="ARBA" id="ARBA00023180"/>
    </source>
</evidence>
<dbReference type="GO" id="GO:0006979">
    <property type="term" value="P:response to oxidative stress"/>
    <property type="evidence" value="ECO:0007669"/>
    <property type="project" value="InterPro"/>
</dbReference>
<comment type="cofactor">
    <cofactor evidence="2">
        <name>Ca(2+)</name>
        <dbReference type="ChEBI" id="CHEBI:29108"/>
    </cofactor>
</comment>
<feature type="domain" description="Plant heme peroxidase family profile" evidence="15">
    <location>
        <begin position="46"/>
        <end position="102"/>
    </location>
</feature>
<evidence type="ECO:0000256" key="6">
    <source>
        <dbReference type="ARBA" id="ARBA00022723"/>
    </source>
</evidence>
<dbReference type="GO" id="GO:0020037">
    <property type="term" value="F:heme binding"/>
    <property type="evidence" value="ECO:0007669"/>
    <property type="project" value="InterPro"/>
</dbReference>
<keyword evidence="14" id="KW-0732">Signal</keyword>
<name>A0AAQ3KLN6_9LILI</name>
<comment type="cofactor">
    <cofactor evidence="3">
        <name>heme b</name>
        <dbReference type="ChEBI" id="CHEBI:60344"/>
    </cofactor>
</comment>
<evidence type="ECO:0000256" key="12">
    <source>
        <dbReference type="PIRSR" id="PIRSR600823-2"/>
    </source>
</evidence>
<keyword evidence="9" id="KW-0408">Iron</keyword>
<dbReference type="InterPro" id="IPR010255">
    <property type="entry name" value="Haem_peroxidase_sf"/>
</dbReference>
<dbReference type="EMBL" id="CP136894">
    <property type="protein sequence ID" value="WOL09383.1"/>
    <property type="molecule type" value="Genomic_DNA"/>
</dbReference>
<evidence type="ECO:0000313" key="17">
    <source>
        <dbReference type="Proteomes" id="UP001327560"/>
    </source>
</evidence>
<organism evidence="16 17">
    <name type="scientific">Canna indica</name>
    <name type="common">Indian-shot</name>
    <dbReference type="NCBI Taxonomy" id="4628"/>
    <lineage>
        <taxon>Eukaryota</taxon>
        <taxon>Viridiplantae</taxon>
        <taxon>Streptophyta</taxon>
        <taxon>Embryophyta</taxon>
        <taxon>Tracheophyta</taxon>
        <taxon>Spermatophyta</taxon>
        <taxon>Magnoliopsida</taxon>
        <taxon>Liliopsida</taxon>
        <taxon>Zingiberales</taxon>
        <taxon>Cannaceae</taxon>
        <taxon>Canna</taxon>
    </lineage>
</organism>
<dbReference type="PROSITE" id="PS50873">
    <property type="entry name" value="PEROXIDASE_4"/>
    <property type="match status" value="1"/>
</dbReference>
<proteinExistence type="inferred from homology"/>
<comment type="catalytic activity">
    <reaction evidence="1">
        <text>2 a phenolic donor + H2O2 = 2 a phenolic radical donor + 2 H2O</text>
        <dbReference type="Rhea" id="RHEA:56136"/>
        <dbReference type="ChEBI" id="CHEBI:15377"/>
        <dbReference type="ChEBI" id="CHEBI:16240"/>
        <dbReference type="ChEBI" id="CHEBI:139520"/>
        <dbReference type="ChEBI" id="CHEBI:139521"/>
        <dbReference type="EC" id="1.11.1.7"/>
    </reaction>
</comment>
<dbReference type="PANTHER" id="PTHR31388:SF270">
    <property type="entry name" value="PEROXIDASE 22-RELATED"/>
    <property type="match status" value="1"/>
</dbReference>
<keyword evidence="6" id="KW-0479">Metal-binding</keyword>
<evidence type="ECO:0000256" key="2">
    <source>
        <dbReference type="ARBA" id="ARBA00001913"/>
    </source>
</evidence>
<dbReference type="Gene3D" id="1.10.520.10">
    <property type="match status" value="1"/>
</dbReference>
<evidence type="ECO:0000256" key="5">
    <source>
        <dbReference type="ARBA" id="ARBA00022617"/>
    </source>
</evidence>
<dbReference type="Proteomes" id="UP001327560">
    <property type="component" value="Chromosome 5"/>
</dbReference>
<keyword evidence="4 16" id="KW-0575">Peroxidase</keyword>
<protein>
    <submittedName>
        <fullName evidence="16">Peroxidase 15</fullName>
    </submittedName>
</protein>
<evidence type="ECO:0000256" key="13">
    <source>
        <dbReference type="RuleBase" id="RU004241"/>
    </source>
</evidence>
<keyword evidence="7" id="KW-0106">Calcium</keyword>
<evidence type="ECO:0000256" key="7">
    <source>
        <dbReference type="ARBA" id="ARBA00022837"/>
    </source>
</evidence>
<keyword evidence="11" id="KW-0376">Hydrogen peroxide</keyword>
<evidence type="ECO:0000313" key="16">
    <source>
        <dbReference type="EMBL" id="WOL09383.1"/>
    </source>
</evidence>
<evidence type="ECO:0000259" key="15">
    <source>
        <dbReference type="PROSITE" id="PS50873"/>
    </source>
</evidence>
<dbReference type="InterPro" id="IPR000823">
    <property type="entry name" value="Peroxidase_pln"/>
</dbReference>
<dbReference type="SUPFAM" id="SSF48113">
    <property type="entry name" value="Heme-dependent peroxidases"/>
    <property type="match status" value="1"/>
</dbReference>
<accession>A0AAQ3KLN6</accession>
<gene>
    <name evidence="16" type="ORF">Cni_G18136</name>
</gene>
<evidence type="ECO:0000256" key="4">
    <source>
        <dbReference type="ARBA" id="ARBA00022559"/>
    </source>
</evidence>
<feature type="signal peptide" evidence="14">
    <location>
        <begin position="1"/>
        <end position="24"/>
    </location>
</feature>
<keyword evidence="8" id="KW-0560">Oxidoreductase</keyword>
<keyword evidence="5" id="KW-0349">Heme</keyword>
<dbReference type="GO" id="GO:0046872">
    <property type="term" value="F:metal ion binding"/>
    <property type="evidence" value="ECO:0007669"/>
    <property type="project" value="UniProtKB-KW"/>
</dbReference>
<keyword evidence="10" id="KW-0325">Glycoprotein</keyword>
<evidence type="ECO:0000256" key="14">
    <source>
        <dbReference type="SAM" id="SignalP"/>
    </source>
</evidence>
<evidence type="ECO:0000256" key="11">
    <source>
        <dbReference type="ARBA" id="ARBA00023324"/>
    </source>
</evidence>
<keyword evidence="17" id="KW-1185">Reference proteome</keyword>
<comment type="similarity">
    <text evidence="13">Belongs to the peroxidase family.</text>
</comment>